<organism evidence="1 2">
    <name type="scientific">Papaver nudicaule</name>
    <name type="common">Iceland poppy</name>
    <dbReference type="NCBI Taxonomy" id="74823"/>
    <lineage>
        <taxon>Eukaryota</taxon>
        <taxon>Viridiplantae</taxon>
        <taxon>Streptophyta</taxon>
        <taxon>Embryophyta</taxon>
        <taxon>Tracheophyta</taxon>
        <taxon>Spermatophyta</taxon>
        <taxon>Magnoliopsida</taxon>
        <taxon>Ranunculales</taxon>
        <taxon>Papaveraceae</taxon>
        <taxon>Papaveroideae</taxon>
        <taxon>Papaver</taxon>
    </lineage>
</organism>
<dbReference type="AlphaFoldDB" id="A0AA42AW71"/>
<gene>
    <name evidence="1" type="ORF">MKW94_026170</name>
</gene>
<evidence type="ECO:0000313" key="2">
    <source>
        <dbReference type="Proteomes" id="UP001177140"/>
    </source>
</evidence>
<comment type="caution">
    <text evidence="1">The sequence shown here is derived from an EMBL/GenBank/DDBJ whole genome shotgun (WGS) entry which is preliminary data.</text>
</comment>
<sequence>MSTRWVFRNLSSKARFLSTSTTSSSYITNTTPIEFYPTPLLFATTKVLGCRGTYLCGFRAFHGATYQIHQEKSSVVEEQLDPFALVADDLLLVASRLRSMVGAE</sequence>
<keyword evidence="2" id="KW-1185">Reference proteome</keyword>
<accession>A0AA42AW71</accession>
<evidence type="ECO:0000313" key="1">
    <source>
        <dbReference type="EMBL" id="MCL7041581.1"/>
    </source>
</evidence>
<proteinExistence type="predicted"/>
<feature type="non-terminal residue" evidence="1">
    <location>
        <position position="1"/>
    </location>
</feature>
<reference evidence="1" key="1">
    <citation type="submission" date="2022-03" db="EMBL/GenBank/DDBJ databases">
        <title>A functionally conserved STORR gene fusion in Papaver species that diverged 16.8 million years ago.</title>
        <authorList>
            <person name="Catania T."/>
        </authorList>
    </citation>
    <scope>NUCLEOTIDE SEQUENCE</scope>
    <source>
        <strain evidence="1">S-191538</strain>
    </source>
</reference>
<protein>
    <submittedName>
        <fullName evidence="1">Uncharacterized protein</fullName>
    </submittedName>
</protein>
<dbReference type="EMBL" id="JAJJMA010225202">
    <property type="protein sequence ID" value="MCL7041581.1"/>
    <property type="molecule type" value="Genomic_DNA"/>
</dbReference>
<name>A0AA42AW71_PAPNU</name>
<dbReference type="Proteomes" id="UP001177140">
    <property type="component" value="Unassembled WGS sequence"/>
</dbReference>